<comment type="caution">
    <text evidence="3">The sequence shown here is derived from an EMBL/GenBank/DDBJ whole genome shotgun (WGS) entry which is preliminary data.</text>
</comment>
<dbReference type="Gene3D" id="3.40.50.300">
    <property type="entry name" value="P-loop containing nucleotide triphosphate hydrolases"/>
    <property type="match status" value="1"/>
</dbReference>
<feature type="coiled-coil region" evidence="1">
    <location>
        <begin position="340"/>
        <end position="367"/>
    </location>
</feature>
<evidence type="ECO:0000313" key="4">
    <source>
        <dbReference type="Proteomes" id="UP000291189"/>
    </source>
</evidence>
<feature type="region of interest" description="Disordered" evidence="2">
    <location>
        <begin position="311"/>
        <end position="330"/>
    </location>
</feature>
<name>A0A4Q5J2H5_9ACTN</name>
<sequence>MARRDVHTVVLHVGLPKSGTTYLQRSLEANAVALGDRGVLHPRGRAGGDDPVFRAALDLRGNHKAWGRRRADVDGAWDQVCSLARAHVGTTVISHELLAAASRRQVVAATTMLKDLDLHVVVTARDLARQLVAEWQEGVKHGRAVPFAEYQQRVARGEDALGRHFHAAQDLPDVLARWGHGLPPDRVHVVVAEPEGADPSRLWARFAQAVGFDPDGYPPAAPDALNPSLGVAEIDLLRRVNTALDGRLRQPAYGRLVKHRLAHTVLSPSASPRPRLPLPLHDDLVPVAERWVKEIQKAGYAVHGDLEHLVPVPPRETVPHPDHVTPETRDTEVDVAATAIAALLLDLEAAEARAEERDEKRRSWKKRAKKLRVRLAELTD</sequence>
<gene>
    <name evidence="3" type="ORF">ETU37_07390</name>
</gene>
<dbReference type="InterPro" id="IPR027417">
    <property type="entry name" value="P-loop_NTPase"/>
</dbReference>
<dbReference type="RefSeq" id="WP_129986609.1">
    <property type="nucleotide sequence ID" value="NZ_SDPU01000020.1"/>
</dbReference>
<evidence type="ECO:0000256" key="2">
    <source>
        <dbReference type="SAM" id="MobiDB-lite"/>
    </source>
</evidence>
<evidence type="ECO:0000256" key="1">
    <source>
        <dbReference type="SAM" id="Coils"/>
    </source>
</evidence>
<proteinExistence type="predicted"/>
<dbReference type="AlphaFoldDB" id="A0A4Q5J2H5"/>
<dbReference type="OrthoDB" id="5144031at2"/>
<dbReference type="EMBL" id="SDPU01000020">
    <property type="protein sequence ID" value="RYU12790.1"/>
    <property type="molecule type" value="Genomic_DNA"/>
</dbReference>
<accession>A0A4Q5J2H5</accession>
<dbReference type="Proteomes" id="UP000291189">
    <property type="component" value="Unassembled WGS sequence"/>
</dbReference>
<reference evidence="3 4" key="1">
    <citation type="submission" date="2019-01" db="EMBL/GenBank/DDBJ databases">
        <title>Nocardioides guangzhouensis sp. nov., an actinobacterium isolated from soil.</title>
        <authorList>
            <person name="Fu Y."/>
            <person name="Cai Y."/>
            <person name="Lin Z."/>
            <person name="Chen P."/>
        </authorList>
    </citation>
    <scope>NUCLEOTIDE SEQUENCE [LARGE SCALE GENOMIC DNA]</scope>
    <source>
        <strain evidence="3 4">NBRC 105384</strain>
    </source>
</reference>
<evidence type="ECO:0008006" key="5">
    <source>
        <dbReference type="Google" id="ProtNLM"/>
    </source>
</evidence>
<organism evidence="3 4">
    <name type="scientific">Nocardioides iriomotensis</name>
    <dbReference type="NCBI Taxonomy" id="715784"/>
    <lineage>
        <taxon>Bacteria</taxon>
        <taxon>Bacillati</taxon>
        <taxon>Actinomycetota</taxon>
        <taxon>Actinomycetes</taxon>
        <taxon>Propionibacteriales</taxon>
        <taxon>Nocardioidaceae</taxon>
        <taxon>Nocardioides</taxon>
    </lineage>
</organism>
<feature type="compositionally biased region" description="Basic and acidic residues" evidence="2">
    <location>
        <begin position="317"/>
        <end position="330"/>
    </location>
</feature>
<dbReference type="SUPFAM" id="SSF52540">
    <property type="entry name" value="P-loop containing nucleoside triphosphate hydrolases"/>
    <property type="match status" value="1"/>
</dbReference>
<evidence type="ECO:0000313" key="3">
    <source>
        <dbReference type="EMBL" id="RYU12790.1"/>
    </source>
</evidence>
<keyword evidence="1" id="KW-0175">Coiled coil</keyword>
<keyword evidence="4" id="KW-1185">Reference proteome</keyword>
<protein>
    <recommendedName>
        <fullName evidence="5">Sulfotransferase family protein</fullName>
    </recommendedName>
</protein>